<dbReference type="InterPro" id="IPR035386">
    <property type="entry name" value="Arm-DNA-bind_5"/>
</dbReference>
<name>A0ABW5XT87_9SPHI</name>
<gene>
    <name evidence="2" type="ORF">ACFSYC_15280</name>
</gene>
<evidence type="ECO:0000259" key="1">
    <source>
        <dbReference type="Pfam" id="PF17293"/>
    </source>
</evidence>
<accession>A0ABW5XT87</accession>
<organism evidence="2 3">
    <name type="scientific">Mucilaginibacter antarcticus</name>
    <dbReference type="NCBI Taxonomy" id="1855725"/>
    <lineage>
        <taxon>Bacteria</taxon>
        <taxon>Pseudomonadati</taxon>
        <taxon>Bacteroidota</taxon>
        <taxon>Sphingobacteriia</taxon>
        <taxon>Sphingobacteriales</taxon>
        <taxon>Sphingobacteriaceae</taxon>
        <taxon>Mucilaginibacter</taxon>
    </lineage>
</organism>
<comment type="caution">
    <text evidence="2">The sequence shown here is derived from an EMBL/GenBank/DDBJ whole genome shotgun (WGS) entry which is preliminary data.</text>
</comment>
<dbReference type="GO" id="GO:0003677">
    <property type="term" value="F:DNA binding"/>
    <property type="evidence" value="ECO:0007669"/>
    <property type="project" value="UniProtKB-KW"/>
</dbReference>
<dbReference type="EMBL" id="JBHUON010000020">
    <property type="protein sequence ID" value="MFD2866058.1"/>
    <property type="molecule type" value="Genomic_DNA"/>
</dbReference>
<keyword evidence="2" id="KW-0238">DNA-binding</keyword>
<reference evidence="3" key="1">
    <citation type="journal article" date="2019" name="Int. J. Syst. Evol. Microbiol.">
        <title>The Global Catalogue of Microorganisms (GCM) 10K type strain sequencing project: providing services to taxonomists for standard genome sequencing and annotation.</title>
        <authorList>
            <consortium name="The Broad Institute Genomics Platform"/>
            <consortium name="The Broad Institute Genome Sequencing Center for Infectious Disease"/>
            <person name="Wu L."/>
            <person name="Ma J."/>
        </authorList>
    </citation>
    <scope>NUCLEOTIDE SEQUENCE [LARGE SCALE GENOMIC DNA]</scope>
    <source>
        <strain evidence="3">KCTC 52232</strain>
    </source>
</reference>
<sequence length="65" mass="7309">MKVNEDLSILFWLKRQKATKEGLVPIYVRITVKGGRTEFSSGKKSIPIIGMKNPQLPQVVAQIIN</sequence>
<dbReference type="Pfam" id="PF17293">
    <property type="entry name" value="Arm-DNA-bind_5"/>
    <property type="match status" value="1"/>
</dbReference>
<dbReference type="Proteomes" id="UP001597601">
    <property type="component" value="Unassembled WGS sequence"/>
</dbReference>
<protein>
    <submittedName>
        <fullName evidence="2">Arm DNA-binding domain-containing protein</fullName>
    </submittedName>
</protein>
<evidence type="ECO:0000313" key="2">
    <source>
        <dbReference type="EMBL" id="MFD2866058.1"/>
    </source>
</evidence>
<proteinExistence type="predicted"/>
<keyword evidence="3" id="KW-1185">Reference proteome</keyword>
<feature type="domain" description="Arm DNA-binding" evidence="1">
    <location>
        <begin position="11"/>
        <end position="46"/>
    </location>
</feature>
<evidence type="ECO:0000313" key="3">
    <source>
        <dbReference type="Proteomes" id="UP001597601"/>
    </source>
</evidence>
<dbReference type="RefSeq" id="WP_377129366.1">
    <property type="nucleotide sequence ID" value="NZ_JBHUHN010000001.1"/>
</dbReference>